<comment type="caution">
    <text evidence="2">The sequence shown here is derived from an EMBL/GenBank/DDBJ whole genome shotgun (WGS) entry which is preliminary data.</text>
</comment>
<evidence type="ECO:0000256" key="1">
    <source>
        <dbReference type="SAM" id="MobiDB-lite"/>
    </source>
</evidence>
<feature type="compositionally biased region" description="Polar residues" evidence="1">
    <location>
        <begin position="113"/>
        <end position="127"/>
    </location>
</feature>
<accession>A0A812M2U2</accession>
<dbReference type="Proteomes" id="UP000604046">
    <property type="component" value="Unassembled WGS sequence"/>
</dbReference>
<proteinExistence type="predicted"/>
<evidence type="ECO:0000313" key="3">
    <source>
        <dbReference type="Proteomes" id="UP000604046"/>
    </source>
</evidence>
<reference evidence="2" key="1">
    <citation type="submission" date="2021-02" db="EMBL/GenBank/DDBJ databases">
        <authorList>
            <person name="Dougan E. K."/>
            <person name="Rhodes N."/>
            <person name="Thang M."/>
            <person name="Chan C."/>
        </authorList>
    </citation>
    <scope>NUCLEOTIDE SEQUENCE</scope>
</reference>
<feature type="compositionally biased region" description="Acidic residues" evidence="1">
    <location>
        <begin position="1"/>
        <end position="19"/>
    </location>
</feature>
<protein>
    <submittedName>
        <fullName evidence="2">Uncharacterized protein</fullName>
    </submittedName>
</protein>
<feature type="compositionally biased region" description="Low complexity" evidence="1">
    <location>
        <begin position="47"/>
        <end position="59"/>
    </location>
</feature>
<organism evidence="2 3">
    <name type="scientific">Symbiodinium natans</name>
    <dbReference type="NCBI Taxonomy" id="878477"/>
    <lineage>
        <taxon>Eukaryota</taxon>
        <taxon>Sar</taxon>
        <taxon>Alveolata</taxon>
        <taxon>Dinophyceae</taxon>
        <taxon>Suessiales</taxon>
        <taxon>Symbiodiniaceae</taxon>
        <taxon>Symbiodinium</taxon>
    </lineage>
</organism>
<feature type="region of interest" description="Disordered" evidence="1">
    <location>
        <begin position="1"/>
        <end position="95"/>
    </location>
</feature>
<dbReference type="EMBL" id="CAJNDS010001369">
    <property type="protein sequence ID" value="CAE7256762.1"/>
    <property type="molecule type" value="Genomic_DNA"/>
</dbReference>
<keyword evidence="3" id="KW-1185">Reference proteome</keyword>
<gene>
    <name evidence="2" type="ORF">SNAT2548_LOCUS13199</name>
</gene>
<evidence type="ECO:0000313" key="2">
    <source>
        <dbReference type="EMBL" id="CAE7256762.1"/>
    </source>
</evidence>
<sequence>MAEEDENSPEMPLEDDDDASGTIREIMETPTQRRSRTRTRSPVAERSSSAKASGSAATAEGRGAKTGMEEARFRSPARKLAWEFPEPIEEWQPLPYEELRRWYQNHWGRRQSRSSTSWMPQASTGKTSSSSSAWRRAPPQPPMSRRQRASQSQKDQEEEVGQPDVDPTSERAVEAVHPIVKVEPSEPSAPNAGNKTKPELNEEHTIKAELEMSEVECDIIVDLKSRVNSSWMPCR</sequence>
<feature type="region of interest" description="Disordered" evidence="1">
    <location>
        <begin position="107"/>
        <end position="201"/>
    </location>
</feature>
<dbReference type="AlphaFoldDB" id="A0A812M2U2"/>
<name>A0A812M2U2_9DINO</name>